<dbReference type="RefSeq" id="WP_108434482.1">
    <property type="nucleotide sequence ID" value="NZ_CP028918.1"/>
</dbReference>
<reference evidence="2 3" key="1">
    <citation type="submission" date="2018-04" db="EMBL/GenBank/DDBJ databases">
        <title>Genome sequencing of Gemmobacter.</title>
        <authorList>
            <person name="Yi H."/>
            <person name="Baek M.-G."/>
        </authorList>
    </citation>
    <scope>NUCLEOTIDE SEQUENCE [LARGE SCALE GENOMIC DNA]</scope>
    <source>
        <strain evidence="2 3">HYN0069</strain>
    </source>
</reference>
<dbReference type="KEGG" id="geh:HYN69_03300"/>
<feature type="region of interest" description="Disordered" evidence="1">
    <location>
        <begin position="194"/>
        <end position="242"/>
    </location>
</feature>
<dbReference type="Gene3D" id="3.30.1150.10">
    <property type="match status" value="1"/>
</dbReference>
<feature type="compositionally biased region" description="Low complexity" evidence="1">
    <location>
        <begin position="255"/>
        <end position="267"/>
    </location>
</feature>
<dbReference type="AlphaFoldDB" id="A0A2S0UIJ7"/>
<feature type="compositionally biased region" description="Pro residues" evidence="1">
    <location>
        <begin position="76"/>
        <end position="87"/>
    </location>
</feature>
<name>A0A2S0UIJ7_9RHOB</name>
<keyword evidence="3" id="KW-1185">Reference proteome</keyword>
<gene>
    <name evidence="2" type="ORF">HYN69_03300</name>
</gene>
<evidence type="ECO:0000313" key="3">
    <source>
        <dbReference type="Proteomes" id="UP000244496"/>
    </source>
</evidence>
<feature type="region of interest" description="Disordered" evidence="1">
    <location>
        <begin position="255"/>
        <end position="286"/>
    </location>
</feature>
<dbReference type="OrthoDB" id="7161229at2"/>
<feature type="compositionally biased region" description="Low complexity" evidence="1">
    <location>
        <begin position="163"/>
        <end position="181"/>
    </location>
</feature>
<feature type="compositionally biased region" description="Low complexity" evidence="1">
    <location>
        <begin position="58"/>
        <end position="75"/>
    </location>
</feature>
<feature type="compositionally biased region" description="Low complexity" evidence="1">
    <location>
        <begin position="88"/>
        <end position="97"/>
    </location>
</feature>
<feature type="compositionally biased region" description="Basic and acidic residues" evidence="1">
    <location>
        <begin position="210"/>
        <end position="219"/>
    </location>
</feature>
<protein>
    <submittedName>
        <fullName evidence="2">Cell envelope biogenesis protein TolA</fullName>
    </submittedName>
</protein>
<feature type="region of interest" description="Disordered" evidence="1">
    <location>
        <begin position="58"/>
        <end position="182"/>
    </location>
</feature>
<sequence>MTTGQIVSAAGHLCLLLWAVMGDWLFSPSDMPEVTVAEVSLMTSSEFDDLVKASPAAAPAEPAAVQPAEPVIPAQPDQPTPVDPPPVVEDIPQDVPVSDAPQPIETPDPVAPLADTEQPVPVAPSDVKPKPRPVDRVAAVPVDSPTDAPDVADVATPEASDQAAPDAPVVEEQPPAAPQEATTQIVTEAVETEDNAPQLPAMASLPPRSRPKDLVKPEEPPEEQVASAEPAPQEPAPDTPTDDAVADAIAAAVADAATGEPAAEPADSGAASGQSNAPSGPPMTGAETDAMRVAVQACWNVGALSMEALRTTVVIGVSVNPDGRPDAASIKIVSSAGGGDVATGQAFEAARRAIIRCGSRGFPLPPEKYDQWKELELVFDPNGMRMR</sequence>
<organism evidence="2 3">
    <name type="scientific">Paragemmobacter aquarius</name>
    <dbReference type="NCBI Taxonomy" id="2169400"/>
    <lineage>
        <taxon>Bacteria</taxon>
        <taxon>Pseudomonadati</taxon>
        <taxon>Pseudomonadota</taxon>
        <taxon>Alphaproteobacteria</taxon>
        <taxon>Rhodobacterales</taxon>
        <taxon>Paracoccaceae</taxon>
        <taxon>Paragemmobacter</taxon>
    </lineage>
</organism>
<evidence type="ECO:0000256" key="1">
    <source>
        <dbReference type="SAM" id="MobiDB-lite"/>
    </source>
</evidence>
<accession>A0A2S0UIJ7</accession>
<dbReference type="EMBL" id="CP028918">
    <property type="protein sequence ID" value="AWB47657.1"/>
    <property type="molecule type" value="Genomic_DNA"/>
</dbReference>
<proteinExistence type="predicted"/>
<evidence type="ECO:0000313" key="2">
    <source>
        <dbReference type="EMBL" id="AWB47657.1"/>
    </source>
</evidence>
<dbReference type="Proteomes" id="UP000244496">
    <property type="component" value="Chromosome"/>
</dbReference>